<dbReference type="Gene3D" id="1.10.486.10">
    <property type="entry name" value="PCRA, domain 4"/>
    <property type="match status" value="1"/>
</dbReference>
<keyword evidence="3" id="KW-0227">DNA damage</keyword>
<accession>A0A543A020</accession>
<dbReference type="Gene3D" id="3.90.320.10">
    <property type="match status" value="1"/>
</dbReference>
<evidence type="ECO:0000256" key="10">
    <source>
        <dbReference type="ARBA" id="ARBA00023235"/>
    </source>
</evidence>
<evidence type="ECO:0000256" key="6">
    <source>
        <dbReference type="ARBA" id="ARBA00022839"/>
    </source>
</evidence>
<keyword evidence="6" id="KW-0269">Exonuclease</keyword>
<feature type="domain" description="UvrD-like helicase ATP-binding" evidence="16">
    <location>
        <begin position="31"/>
        <end position="375"/>
    </location>
</feature>
<dbReference type="InterPro" id="IPR011604">
    <property type="entry name" value="PDDEXK-like_dom_sf"/>
</dbReference>
<dbReference type="PROSITE" id="PS51198">
    <property type="entry name" value="UVRD_HELICASE_ATP_BIND"/>
    <property type="match status" value="1"/>
</dbReference>
<evidence type="ECO:0000256" key="3">
    <source>
        <dbReference type="ARBA" id="ARBA00022763"/>
    </source>
</evidence>
<dbReference type="Pfam" id="PF13361">
    <property type="entry name" value="UvrD_C"/>
    <property type="match status" value="1"/>
</dbReference>
<keyword evidence="4 14" id="KW-0378">Hydrolase</keyword>
<dbReference type="OrthoDB" id="4812256at2"/>
<dbReference type="Proteomes" id="UP000319746">
    <property type="component" value="Unassembled WGS sequence"/>
</dbReference>
<dbReference type="PROSITE" id="PS51217">
    <property type="entry name" value="UVRD_HELICASE_CTER"/>
    <property type="match status" value="1"/>
</dbReference>
<name>A0A543A020_9MICC</name>
<dbReference type="GO" id="GO:0005829">
    <property type="term" value="C:cytosol"/>
    <property type="evidence" value="ECO:0007669"/>
    <property type="project" value="TreeGrafter"/>
</dbReference>
<dbReference type="AlphaFoldDB" id="A0A543A020"/>
<comment type="catalytic activity">
    <reaction evidence="13">
        <text>ATP + H2O = ADP + phosphate + H(+)</text>
        <dbReference type="Rhea" id="RHEA:13065"/>
        <dbReference type="ChEBI" id="CHEBI:15377"/>
        <dbReference type="ChEBI" id="CHEBI:15378"/>
        <dbReference type="ChEBI" id="CHEBI:30616"/>
        <dbReference type="ChEBI" id="CHEBI:43474"/>
        <dbReference type="ChEBI" id="CHEBI:456216"/>
        <dbReference type="EC" id="5.6.2.4"/>
    </reaction>
</comment>
<evidence type="ECO:0000313" key="18">
    <source>
        <dbReference type="EMBL" id="TQL65933.1"/>
    </source>
</evidence>
<keyword evidence="19" id="KW-1185">Reference proteome</keyword>
<proteinExistence type="predicted"/>
<organism evidence="18 19">
    <name type="scientific">Enteractinococcus coprophilus</name>
    <dbReference type="NCBI Taxonomy" id="1027633"/>
    <lineage>
        <taxon>Bacteria</taxon>
        <taxon>Bacillati</taxon>
        <taxon>Actinomycetota</taxon>
        <taxon>Actinomycetes</taxon>
        <taxon>Micrococcales</taxon>
        <taxon>Micrococcaceae</taxon>
    </lineage>
</organism>
<feature type="domain" description="UvrD-like helicase C-terminal" evidence="17">
    <location>
        <begin position="376"/>
        <end position="690"/>
    </location>
</feature>
<keyword evidence="8" id="KW-0238">DNA-binding</keyword>
<dbReference type="GO" id="GO:0043138">
    <property type="term" value="F:3'-5' DNA helicase activity"/>
    <property type="evidence" value="ECO:0007669"/>
    <property type="project" value="UniProtKB-EC"/>
</dbReference>
<dbReference type="GO" id="GO:0005524">
    <property type="term" value="F:ATP binding"/>
    <property type="evidence" value="ECO:0007669"/>
    <property type="project" value="UniProtKB-UniRule"/>
</dbReference>
<keyword evidence="1" id="KW-0540">Nuclease</keyword>
<evidence type="ECO:0000256" key="14">
    <source>
        <dbReference type="PROSITE-ProRule" id="PRU00560"/>
    </source>
</evidence>
<evidence type="ECO:0000256" key="13">
    <source>
        <dbReference type="ARBA" id="ARBA00048988"/>
    </source>
</evidence>
<feature type="binding site" evidence="14">
    <location>
        <begin position="52"/>
        <end position="59"/>
    </location>
    <ligand>
        <name>ATP</name>
        <dbReference type="ChEBI" id="CHEBI:30616"/>
    </ligand>
</feature>
<comment type="catalytic activity">
    <reaction evidence="11">
        <text>Couples ATP hydrolysis with the unwinding of duplex DNA by translocating in the 3'-5' direction.</text>
        <dbReference type="EC" id="5.6.2.4"/>
    </reaction>
</comment>
<sequence>MADLTWGHAPRYTARELTDLLEDHKPAATRLYPTDEQTAIIEAGPDPLLVVAGAGSGKTHTMTDRVIWLIANGYVRPEEVLGVTFTRKAAGELETRINTAIERLAAREDIELDFDTTDIGQATVTTYHSYANMLVADHGLRIGVEPDSRLIGGAETHQFITEVVREHDADIDVSDVESEDLAASIADGVRDRPLSSTIKAVSKLAGDCAEHLVEPARVKDALAEMFTFGQGLPEGKPTANTNSIFTSLKLRSKIADMVADYLELKKANNVMDYGDLVRYAALIATQLPEVRAIEREKYKIVLLDEFQDTSHAQLKLFSYLYGRGDGTQSPHSVTAVGDPNQSIYGFRGASAGQLFSFVEEFGAQQLVLTTAWRNSRGILDMANHVAQPLRDQADSGHVIPELQARPGAGSGTVELNWFDSADEEASHLAERIQDLGVADGTTTAAILCRTKKQFDPLIEALEARGISYEVVGLAGLLTIPEVIEIVAILKVLAEPQESDGLLRLLTNARWRIGPEDLWGLNQFARTLEYQTRNDPLDADTSALEDIDHPSMVSALLRLPKENWVSSKGQTFSDAGFQRLHALRDFISDLMRQIHLPIPTLIRHIENITGLGVEVGVRPGNHSVDARRYLDEFLRIAESFQASADQTRTLDLITFLTWLETAADEEDGLDMPPEQPKPGAVQIMTMHASKGLEWDAVFVPGLTQNTFPGTKVDLWTSTSRGDLPWPLRGDCATLPSWDHEMAADRREWAGLSGVDTLTAKMAEELSETHGREVLSLKQKVQLHELEEARRLAYVAFTRAKDLLWVSGSYWEGTSSRPQAKSIFLEEMVAYDEHYGLDQKAHWAEEFPEENPRRAKALVAQWPYDPLDGPVHYQVEARSDGRLPEPRPDSVQVRRSHPRREALTGAARRVRRASTTPIELDADLAQRIDWVLDRANMPVNHDVPMPEHISTSRFVELAQNPDAVARQIRRPMPQRPTAAAREGTLVHEWIEHFYTKNRPGMTPMLDIEDTEVLVDAEWDEVTGLAELREKFEASDWAEKTPVMIEAAVETSVAGLTLRGRIDAVFRSGGDPNIAFDPEARWELVDWKTGRVPSDAEMPHRSLQLAIYRLAWSRLHGIPLENITGKFVYLAHGIEKTPQDFATAQQLEKLLAAAFGDESSGN</sequence>
<dbReference type="PANTHER" id="PTHR11070">
    <property type="entry name" value="UVRD / RECB / PCRA DNA HELICASE FAMILY MEMBER"/>
    <property type="match status" value="1"/>
</dbReference>
<dbReference type="GO" id="GO:0033202">
    <property type="term" value="C:DNA helicase complex"/>
    <property type="evidence" value="ECO:0007669"/>
    <property type="project" value="TreeGrafter"/>
</dbReference>
<keyword evidence="10" id="KW-0413">Isomerase</keyword>
<dbReference type="EMBL" id="VFOU01000004">
    <property type="protein sequence ID" value="TQL65933.1"/>
    <property type="molecule type" value="Genomic_DNA"/>
</dbReference>
<evidence type="ECO:0000256" key="15">
    <source>
        <dbReference type="SAM" id="MobiDB-lite"/>
    </source>
</evidence>
<gene>
    <name evidence="18" type="ORF">FB556_2410</name>
</gene>
<dbReference type="InterPro" id="IPR000212">
    <property type="entry name" value="DNA_helicase_UvrD/REP"/>
</dbReference>
<dbReference type="InterPro" id="IPR014016">
    <property type="entry name" value="UvrD-like_ATP-bd"/>
</dbReference>
<dbReference type="GO" id="GO:0000725">
    <property type="term" value="P:recombinational repair"/>
    <property type="evidence" value="ECO:0007669"/>
    <property type="project" value="TreeGrafter"/>
</dbReference>
<dbReference type="CDD" id="cd17932">
    <property type="entry name" value="DEXQc_UvrD"/>
    <property type="match status" value="1"/>
</dbReference>
<dbReference type="PANTHER" id="PTHR11070:SF55">
    <property type="entry name" value="DNA 3'-5' HELICASE"/>
    <property type="match status" value="1"/>
</dbReference>
<evidence type="ECO:0000256" key="5">
    <source>
        <dbReference type="ARBA" id="ARBA00022806"/>
    </source>
</evidence>
<keyword evidence="2 14" id="KW-0547">Nucleotide-binding</keyword>
<dbReference type="SUPFAM" id="SSF52540">
    <property type="entry name" value="P-loop containing nucleoside triphosphate hydrolases"/>
    <property type="match status" value="1"/>
</dbReference>
<evidence type="ECO:0000256" key="1">
    <source>
        <dbReference type="ARBA" id="ARBA00022722"/>
    </source>
</evidence>
<dbReference type="RefSeq" id="WP_141867965.1">
    <property type="nucleotide sequence ID" value="NZ_BAABAN010000006.1"/>
</dbReference>
<evidence type="ECO:0000256" key="2">
    <source>
        <dbReference type="ARBA" id="ARBA00022741"/>
    </source>
</evidence>
<dbReference type="SUPFAM" id="SSF52980">
    <property type="entry name" value="Restriction endonuclease-like"/>
    <property type="match status" value="1"/>
</dbReference>
<keyword evidence="7 14" id="KW-0067">ATP-binding</keyword>
<protein>
    <recommendedName>
        <fullName evidence="12">DNA 3'-5' helicase</fullName>
        <ecNumber evidence="12">5.6.2.4</ecNumber>
    </recommendedName>
</protein>
<evidence type="ECO:0000259" key="17">
    <source>
        <dbReference type="PROSITE" id="PS51217"/>
    </source>
</evidence>
<evidence type="ECO:0000256" key="12">
    <source>
        <dbReference type="ARBA" id="ARBA00034808"/>
    </source>
</evidence>
<dbReference type="InterPro" id="IPR014017">
    <property type="entry name" value="DNA_helicase_UvrD-like_C"/>
</dbReference>
<evidence type="ECO:0000256" key="7">
    <source>
        <dbReference type="ARBA" id="ARBA00022840"/>
    </source>
</evidence>
<dbReference type="Gene3D" id="3.40.50.300">
    <property type="entry name" value="P-loop containing nucleotide triphosphate hydrolases"/>
    <property type="match status" value="4"/>
</dbReference>
<evidence type="ECO:0000256" key="11">
    <source>
        <dbReference type="ARBA" id="ARBA00034617"/>
    </source>
</evidence>
<dbReference type="EC" id="5.6.2.4" evidence="12"/>
<keyword evidence="9" id="KW-0234">DNA repair</keyword>
<dbReference type="InterPro" id="IPR027417">
    <property type="entry name" value="P-loop_NTPase"/>
</dbReference>
<feature type="compositionally biased region" description="Basic and acidic residues" evidence="15">
    <location>
        <begin position="875"/>
        <end position="886"/>
    </location>
</feature>
<evidence type="ECO:0000256" key="4">
    <source>
        <dbReference type="ARBA" id="ARBA00022801"/>
    </source>
</evidence>
<dbReference type="InterPro" id="IPR038726">
    <property type="entry name" value="PDDEXK_AddAB-type"/>
</dbReference>
<reference evidence="18 19" key="1">
    <citation type="submission" date="2019-06" db="EMBL/GenBank/DDBJ databases">
        <title>Sequencing the genomes of 1000 actinobacteria strains.</title>
        <authorList>
            <person name="Klenk H.-P."/>
        </authorList>
    </citation>
    <scope>NUCLEOTIDE SEQUENCE [LARGE SCALE GENOMIC DNA]</scope>
    <source>
        <strain evidence="18 19">DSM 24083</strain>
    </source>
</reference>
<evidence type="ECO:0000256" key="9">
    <source>
        <dbReference type="ARBA" id="ARBA00023204"/>
    </source>
</evidence>
<dbReference type="GO" id="GO:0004527">
    <property type="term" value="F:exonuclease activity"/>
    <property type="evidence" value="ECO:0007669"/>
    <property type="project" value="UniProtKB-KW"/>
</dbReference>
<evidence type="ECO:0000313" key="19">
    <source>
        <dbReference type="Proteomes" id="UP000319746"/>
    </source>
</evidence>
<evidence type="ECO:0000256" key="8">
    <source>
        <dbReference type="ARBA" id="ARBA00023125"/>
    </source>
</evidence>
<feature type="region of interest" description="Disordered" evidence="15">
    <location>
        <begin position="875"/>
        <end position="909"/>
    </location>
</feature>
<keyword evidence="5 14" id="KW-0347">Helicase</keyword>
<evidence type="ECO:0000259" key="16">
    <source>
        <dbReference type="PROSITE" id="PS51198"/>
    </source>
</evidence>
<dbReference type="InterPro" id="IPR011335">
    <property type="entry name" value="Restrct_endonuc-II-like"/>
</dbReference>
<comment type="caution">
    <text evidence="18">The sequence shown here is derived from an EMBL/GenBank/DDBJ whole genome shotgun (WGS) entry which is preliminary data.</text>
</comment>
<dbReference type="Pfam" id="PF00580">
    <property type="entry name" value="UvrD-helicase"/>
    <property type="match status" value="1"/>
</dbReference>
<dbReference type="Pfam" id="PF12705">
    <property type="entry name" value="PDDEXK_1"/>
    <property type="match status" value="1"/>
</dbReference>
<dbReference type="GO" id="GO:0003677">
    <property type="term" value="F:DNA binding"/>
    <property type="evidence" value="ECO:0007669"/>
    <property type="project" value="UniProtKB-KW"/>
</dbReference>